<protein>
    <submittedName>
        <fullName evidence="1">Uncharacterized protein</fullName>
    </submittedName>
</protein>
<sequence length="57" mass="6515">MIVSFQPEGIDDRASRMMQELAVWTVLIGLMRVWWCPPVEYAKDITECGDGLREPCA</sequence>
<dbReference type="RefSeq" id="WP_376839848.1">
    <property type="nucleotide sequence ID" value="NZ_JBHMAU010000046.1"/>
</dbReference>
<dbReference type="Proteomes" id="UP001589707">
    <property type="component" value="Unassembled WGS sequence"/>
</dbReference>
<evidence type="ECO:0000313" key="2">
    <source>
        <dbReference type="Proteomes" id="UP001589707"/>
    </source>
</evidence>
<comment type="caution">
    <text evidence="1">The sequence shown here is derived from an EMBL/GenBank/DDBJ whole genome shotgun (WGS) entry which is preliminary data.</text>
</comment>
<name>A0ABV5X138_9MICO</name>
<reference evidence="1 2" key="1">
    <citation type="submission" date="2024-09" db="EMBL/GenBank/DDBJ databases">
        <authorList>
            <person name="Sun Q."/>
            <person name="Mori K."/>
        </authorList>
    </citation>
    <scope>NUCLEOTIDE SEQUENCE [LARGE SCALE GENOMIC DNA]</scope>
    <source>
        <strain evidence="1 2">JCM 11683</strain>
    </source>
</reference>
<evidence type="ECO:0000313" key="1">
    <source>
        <dbReference type="EMBL" id="MFB9776136.1"/>
    </source>
</evidence>
<keyword evidence="2" id="KW-1185">Reference proteome</keyword>
<accession>A0ABV5X138</accession>
<gene>
    <name evidence="1" type="ORF">ACFFN1_06935</name>
</gene>
<proteinExistence type="predicted"/>
<dbReference type="EMBL" id="JBHMAU010000046">
    <property type="protein sequence ID" value="MFB9776136.1"/>
    <property type="molecule type" value="Genomic_DNA"/>
</dbReference>
<organism evidence="1 2">
    <name type="scientific">Brevibacterium otitidis</name>
    <dbReference type="NCBI Taxonomy" id="53364"/>
    <lineage>
        <taxon>Bacteria</taxon>
        <taxon>Bacillati</taxon>
        <taxon>Actinomycetota</taxon>
        <taxon>Actinomycetes</taxon>
        <taxon>Micrococcales</taxon>
        <taxon>Brevibacteriaceae</taxon>
        <taxon>Brevibacterium</taxon>
    </lineage>
</organism>